<protein>
    <recommendedName>
        <fullName evidence="16">Nuclear fusion protein KAR5</fullName>
    </recommendedName>
</protein>
<dbReference type="InterPro" id="IPR007292">
    <property type="entry name" value="Nuclear_fusion_Kar5"/>
</dbReference>
<evidence type="ECO:0000313" key="15">
    <source>
        <dbReference type="Proteomes" id="UP000293823"/>
    </source>
</evidence>
<evidence type="ECO:0000256" key="10">
    <source>
        <dbReference type="ARBA" id="ARBA00023242"/>
    </source>
</evidence>
<evidence type="ECO:0000256" key="8">
    <source>
        <dbReference type="ARBA" id="ARBA00023136"/>
    </source>
</evidence>
<evidence type="ECO:0000256" key="4">
    <source>
        <dbReference type="ARBA" id="ARBA00022692"/>
    </source>
</evidence>
<comment type="subcellular location">
    <subcellularLocation>
        <location evidence="11">Endoplasmic reticulum membrane</location>
    </subcellularLocation>
    <subcellularLocation>
        <location evidence="11">Nucleus membrane</location>
    </subcellularLocation>
</comment>
<feature type="transmembrane region" description="Helical" evidence="11">
    <location>
        <begin position="400"/>
        <end position="422"/>
    </location>
</feature>
<dbReference type="Proteomes" id="UP000293823">
    <property type="component" value="Unassembled WGS sequence"/>
</dbReference>
<evidence type="ECO:0000256" key="9">
    <source>
        <dbReference type="ARBA" id="ARBA00023180"/>
    </source>
</evidence>
<keyword evidence="3 11" id="KW-0415">Karyogamy</keyword>
<evidence type="ECO:0000256" key="12">
    <source>
        <dbReference type="SAM" id="Coils"/>
    </source>
</evidence>
<sequence length="569" mass="63780">MATLITAGLLLPTAFSQYHSPPAGAAPTANVDSLFQYTTSRNHRVITQAVEFVVSMQTAPTCTRMAASHLMNECKLLEHAPDFAKSRPDAYLDNVKTEYAAKLAVCELLSVQPVNPTPPPNCDILVPASRHCGKGGGWWHARPEVPSDKQCYPEFKEYYYMQCLKSLQSTPQYWTSFSNARQNAVVMCQASRDVIERENHLEIFKNLTQVLGDVTSTMQRTTEEYELLIREQRQYSEEARDSHQQLKEDIQAVQEKAVATVGALDAKFHSFMESSISDLITALSESQTNEIDHIRERMQAFSQHLMLESSQLAAYFTDELQQHHELAKLSIQSNHQAQVESYNVLAGYMTATQHTIQQTNDVADRSLSKVDSIAQRLDIFETQTEHIAEGFAFLSAIPALVIWLFRSFLATIGTFFMFTVLYKFNTRLAGYTAGACSSAFLLHTCGILDWLGNISYGINKLHDQGTTATVAGMSSWQKGAGIFLLVWAAAYPVCKLNAYLGNLIAGLLKQLLSPIWVHQYSNDDGMRFLPSIEIPPAYPRDKDSRRLGDHVGCDHHTEWETHGSRPNHV</sequence>
<evidence type="ECO:0000256" key="1">
    <source>
        <dbReference type="ARBA" id="ARBA00003389"/>
    </source>
</evidence>
<name>A0A4Q4Q4L0_9PLEO</name>
<keyword evidence="4 11" id="KW-0812">Transmembrane</keyword>
<dbReference type="GO" id="GO:0005789">
    <property type="term" value="C:endoplasmic reticulum membrane"/>
    <property type="evidence" value="ECO:0007669"/>
    <property type="project" value="UniProtKB-SubCell"/>
</dbReference>
<organism evidence="14 15">
    <name type="scientific">Alternaria arborescens</name>
    <dbReference type="NCBI Taxonomy" id="156630"/>
    <lineage>
        <taxon>Eukaryota</taxon>
        <taxon>Fungi</taxon>
        <taxon>Dikarya</taxon>
        <taxon>Ascomycota</taxon>
        <taxon>Pezizomycotina</taxon>
        <taxon>Dothideomycetes</taxon>
        <taxon>Pleosporomycetidae</taxon>
        <taxon>Pleosporales</taxon>
        <taxon>Pleosporineae</taxon>
        <taxon>Pleosporaceae</taxon>
        <taxon>Alternaria</taxon>
        <taxon>Alternaria sect. Alternaria</taxon>
    </lineage>
</organism>
<keyword evidence="9" id="KW-0325">Glycoprotein</keyword>
<proteinExistence type="inferred from homology"/>
<comment type="similarity">
    <text evidence="2 11">Belongs to the KAR5 family.</text>
</comment>
<dbReference type="GO" id="GO:0048288">
    <property type="term" value="P:nuclear membrane fusion involved in karyogamy"/>
    <property type="evidence" value="ECO:0007669"/>
    <property type="project" value="UniProtKB-UniRule"/>
</dbReference>
<dbReference type="OrthoDB" id="5311848at2759"/>
<gene>
    <name evidence="14" type="ORF">AA0113_g11769</name>
</gene>
<keyword evidence="15" id="KW-1185">Reference proteome</keyword>
<evidence type="ECO:0000256" key="6">
    <source>
        <dbReference type="ARBA" id="ARBA00022824"/>
    </source>
</evidence>
<evidence type="ECO:0000256" key="13">
    <source>
        <dbReference type="SAM" id="SignalP"/>
    </source>
</evidence>
<feature type="coiled-coil region" evidence="12">
    <location>
        <begin position="218"/>
        <end position="256"/>
    </location>
</feature>
<keyword evidence="5 11" id="KW-0732">Signal</keyword>
<evidence type="ECO:0000256" key="7">
    <source>
        <dbReference type="ARBA" id="ARBA00022989"/>
    </source>
</evidence>
<keyword evidence="12" id="KW-0175">Coiled coil</keyword>
<comment type="caution">
    <text evidence="14">The sequence shown here is derived from an EMBL/GenBank/DDBJ whole genome shotgun (WGS) entry which is preliminary data.</text>
</comment>
<dbReference type="AlphaFoldDB" id="A0A4Q4Q4L0"/>
<dbReference type="GO" id="GO:0000742">
    <property type="term" value="P:karyogamy involved in conjugation with cellular fusion"/>
    <property type="evidence" value="ECO:0007669"/>
    <property type="project" value="UniProtKB-UniRule"/>
</dbReference>
<comment type="function">
    <text evidence="1 11">Required for nuclear membrane fusion during karyogamy.</text>
</comment>
<evidence type="ECO:0000313" key="14">
    <source>
        <dbReference type="EMBL" id="RYO32315.1"/>
    </source>
</evidence>
<evidence type="ECO:0000256" key="3">
    <source>
        <dbReference type="ARBA" id="ARBA00022459"/>
    </source>
</evidence>
<dbReference type="PANTHER" id="PTHR28012:SF1">
    <property type="entry name" value="NUCLEAR FUSION PROTEIN KAR5"/>
    <property type="match status" value="1"/>
</dbReference>
<evidence type="ECO:0000256" key="5">
    <source>
        <dbReference type="ARBA" id="ARBA00022729"/>
    </source>
</evidence>
<evidence type="ECO:0008006" key="16">
    <source>
        <dbReference type="Google" id="ProtNLM"/>
    </source>
</evidence>
<dbReference type="GO" id="GO:0031965">
    <property type="term" value="C:nuclear membrane"/>
    <property type="evidence" value="ECO:0007669"/>
    <property type="project" value="UniProtKB-SubCell"/>
</dbReference>
<evidence type="ECO:0000256" key="2">
    <source>
        <dbReference type="ARBA" id="ARBA00010473"/>
    </source>
</evidence>
<dbReference type="Pfam" id="PF04163">
    <property type="entry name" value="Tht1"/>
    <property type="match status" value="1"/>
</dbReference>
<dbReference type="EMBL" id="PEJP01000076">
    <property type="protein sequence ID" value="RYO32315.1"/>
    <property type="molecule type" value="Genomic_DNA"/>
</dbReference>
<keyword evidence="8 11" id="KW-0472">Membrane</keyword>
<evidence type="ECO:0000256" key="11">
    <source>
        <dbReference type="RuleBase" id="RU368082"/>
    </source>
</evidence>
<keyword evidence="10 11" id="KW-0539">Nucleus</keyword>
<keyword evidence="7 11" id="KW-1133">Transmembrane helix</keyword>
<reference evidence="15" key="1">
    <citation type="journal article" date="2019" name="bioRxiv">
        <title>Genomics, evolutionary history and diagnostics of the Alternaria alternata species group including apple and Asian pear pathotypes.</title>
        <authorList>
            <person name="Armitage A.D."/>
            <person name="Cockerton H.M."/>
            <person name="Sreenivasaprasad S."/>
            <person name="Woodhall J.W."/>
            <person name="Lane C.R."/>
            <person name="Harrison R.J."/>
            <person name="Clarkson J.P."/>
        </authorList>
    </citation>
    <scope>NUCLEOTIDE SEQUENCE [LARGE SCALE GENOMIC DNA]</scope>
    <source>
        <strain evidence="15">RGR 97.0016</strain>
    </source>
</reference>
<accession>A0A4Q4Q4L0</accession>
<feature type="signal peptide" evidence="13">
    <location>
        <begin position="1"/>
        <end position="16"/>
    </location>
</feature>
<keyword evidence="6 11" id="KW-0256">Endoplasmic reticulum</keyword>
<dbReference type="PANTHER" id="PTHR28012">
    <property type="entry name" value="NUCLEAR FUSION PROTEIN KAR5"/>
    <property type="match status" value="1"/>
</dbReference>
<feature type="chain" id="PRO_5020363862" description="Nuclear fusion protein KAR5" evidence="13">
    <location>
        <begin position="17"/>
        <end position="569"/>
    </location>
</feature>